<organism evidence="9 10">
    <name type="scientific">Cyclonatronum proteinivorum</name>
    <dbReference type="NCBI Taxonomy" id="1457365"/>
    <lineage>
        <taxon>Bacteria</taxon>
        <taxon>Pseudomonadati</taxon>
        <taxon>Balneolota</taxon>
        <taxon>Balneolia</taxon>
        <taxon>Balneolales</taxon>
        <taxon>Cyclonatronaceae</taxon>
        <taxon>Cyclonatronum</taxon>
    </lineage>
</organism>
<dbReference type="InterPro" id="IPR007227">
    <property type="entry name" value="Cell_shape_determining_MreD"/>
</dbReference>
<keyword evidence="10" id="KW-1185">Reference proteome</keyword>
<dbReference type="EMBL" id="CP027806">
    <property type="protein sequence ID" value="AXJ01854.1"/>
    <property type="molecule type" value="Genomic_DNA"/>
</dbReference>
<reference evidence="9 10" key="1">
    <citation type="submission" date="2018-03" db="EMBL/GenBank/DDBJ databases">
        <title>Phenotypic and genomic properties of Cyclonatronum proteinivorum gen. nov., sp. nov., a haloalkaliphilic bacteroidete from soda lakes possessing Na+-translocating rhodopsin.</title>
        <authorList>
            <person name="Toshchakov S.V."/>
            <person name="Korzhenkov A."/>
            <person name="Samarov N.I."/>
            <person name="Kublanov I.V."/>
            <person name="Muntyan M.S."/>
            <person name="Sorokin D.Y."/>
        </authorList>
    </citation>
    <scope>NUCLEOTIDE SEQUENCE [LARGE SCALE GENOMIC DNA]</scope>
    <source>
        <strain evidence="9 10">Omega</strain>
    </source>
</reference>
<name>A0A345UN02_9BACT</name>
<evidence type="ECO:0000313" key="9">
    <source>
        <dbReference type="EMBL" id="AXJ01854.1"/>
    </source>
</evidence>
<proteinExistence type="inferred from homology"/>
<dbReference type="OrthoDB" id="1495096at2"/>
<accession>A0A345UN02</accession>
<gene>
    <name evidence="9" type="ORF">CYPRO_2612</name>
</gene>
<evidence type="ECO:0000256" key="3">
    <source>
        <dbReference type="ARBA" id="ARBA00022475"/>
    </source>
</evidence>
<evidence type="ECO:0000256" key="7">
    <source>
        <dbReference type="ARBA" id="ARBA00023136"/>
    </source>
</evidence>
<evidence type="ECO:0000256" key="2">
    <source>
        <dbReference type="ARBA" id="ARBA00007776"/>
    </source>
</evidence>
<evidence type="ECO:0000256" key="4">
    <source>
        <dbReference type="ARBA" id="ARBA00022692"/>
    </source>
</evidence>
<feature type="transmembrane region" description="Helical" evidence="8">
    <location>
        <begin position="5"/>
        <end position="22"/>
    </location>
</feature>
<evidence type="ECO:0000256" key="5">
    <source>
        <dbReference type="ARBA" id="ARBA00022960"/>
    </source>
</evidence>
<evidence type="ECO:0000313" key="10">
    <source>
        <dbReference type="Proteomes" id="UP000254808"/>
    </source>
</evidence>
<dbReference type="KEGG" id="cprv:CYPRO_2612"/>
<feature type="transmembrane region" description="Helical" evidence="8">
    <location>
        <begin position="73"/>
        <end position="90"/>
    </location>
</feature>
<dbReference type="GO" id="GO:0005886">
    <property type="term" value="C:plasma membrane"/>
    <property type="evidence" value="ECO:0007669"/>
    <property type="project" value="UniProtKB-SubCell"/>
</dbReference>
<feature type="transmembrane region" description="Helical" evidence="8">
    <location>
        <begin position="132"/>
        <end position="154"/>
    </location>
</feature>
<dbReference type="AlphaFoldDB" id="A0A345UN02"/>
<dbReference type="RefSeq" id="WP_114985006.1">
    <property type="nucleotide sequence ID" value="NZ_CP027806.1"/>
</dbReference>
<keyword evidence="7 8" id="KW-0472">Membrane</keyword>
<dbReference type="Proteomes" id="UP000254808">
    <property type="component" value="Chromosome"/>
</dbReference>
<dbReference type="GO" id="GO:0008360">
    <property type="term" value="P:regulation of cell shape"/>
    <property type="evidence" value="ECO:0007669"/>
    <property type="project" value="UniProtKB-KW"/>
</dbReference>
<feature type="transmembrane region" description="Helical" evidence="8">
    <location>
        <begin position="102"/>
        <end position="126"/>
    </location>
</feature>
<protein>
    <submittedName>
        <fullName evidence="9">Rod shape-determining protein MreD</fullName>
    </submittedName>
</protein>
<evidence type="ECO:0000256" key="8">
    <source>
        <dbReference type="SAM" id="Phobius"/>
    </source>
</evidence>
<evidence type="ECO:0000256" key="1">
    <source>
        <dbReference type="ARBA" id="ARBA00004651"/>
    </source>
</evidence>
<dbReference type="NCBIfam" id="TIGR03426">
    <property type="entry name" value="shape_MreD"/>
    <property type="match status" value="1"/>
</dbReference>
<sequence length="156" mass="17402">MKQSLAIDLFIGLAAVLLQVMIFRHLELWGVTPDAGFLYILGLCAIRPRTYALLTGAAIAILLDIFLDTWGIHLFSFTLLILTTHSLIATQWENKLLIGQTFLLLLVLSAVYHLIFLLVASFAGIYDTSLLFLNFWLGSSLYTALVGIILYLLLID</sequence>
<keyword evidence="4 8" id="KW-0812">Transmembrane</keyword>
<keyword evidence="3" id="KW-1003">Cell membrane</keyword>
<comment type="subcellular location">
    <subcellularLocation>
        <location evidence="1">Cell membrane</location>
        <topology evidence="1">Multi-pass membrane protein</topology>
    </subcellularLocation>
</comment>
<comment type="similarity">
    <text evidence="2">Belongs to the MreD family.</text>
</comment>
<evidence type="ECO:0000256" key="6">
    <source>
        <dbReference type="ARBA" id="ARBA00022989"/>
    </source>
</evidence>
<keyword evidence="6 8" id="KW-1133">Transmembrane helix</keyword>
<keyword evidence="5" id="KW-0133">Cell shape</keyword>